<dbReference type="AlphaFoldDB" id="U6B8F6"/>
<sequence>MADKDKSKSIWDIAGSAASKAYTGASIGGRFGLYGSIAGGLVGGAYGVYENWDSIKNIFSFKSSEQEEKKASITDDSLTDDEMARLHEKEAMDFWKSNNVTNPYRRVTLSSLLSSNNGSRGFA</sequence>
<organism evidence="1 2">
    <name type="scientific">Candidatus Liberibacter americanus str. Sao Paulo</name>
    <dbReference type="NCBI Taxonomy" id="1261131"/>
    <lineage>
        <taxon>Bacteria</taxon>
        <taxon>Pseudomonadati</taxon>
        <taxon>Pseudomonadota</taxon>
        <taxon>Alphaproteobacteria</taxon>
        <taxon>Hyphomicrobiales</taxon>
        <taxon>Rhizobiaceae</taxon>
        <taxon>Liberibacter</taxon>
    </lineage>
</organism>
<keyword evidence="2" id="KW-1185">Reference proteome</keyword>
<name>U6B8F6_9HYPH</name>
<dbReference type="KEGG" id="lar:lam_671"/>
<dbReference type="HOGENOM" id="CLU_2011103_0_0_5"/>
<dbReference type="EMBL" id="CP006604">
    <property type="protein sequence ID" value="AHA28017.1"/>
    <property type="molecule type" value="Genomic_DNA"/>
</dbReference>
<reference evidence="1 2" key="1">
    <citation type="journal article" date="2014" name="Mol. Plant Microbe Interact.">
        <title>The complete genome sequence of Candidatus Liberibacter americanus, associated with citrus Huanglongbing.</title>
        <authorList>
            <person name="Wulff N.A."/>
            <person name="Zhang S."/>
            <person name="Setubal J.C."/>
            <person name="Almeida N.F."/>
            <person name="Martins E.C."/>
            <person name="Harakava R."/>
            <person name="Kumar D."/>
            <person name="Rangel L.T."/>
            <person name="Foissac X."/>
            <person name="Bove J."/>
            <person name="Gabriel D.W."/>
        </authorList>
    </citation>
    <scope>NUCLEOTIDE SEQUENCE [LARGE SCALE GENOMIC DNA]</scope>
    <source>
        <strain evidence="1 2">Sao Paulo</strain>
    </source>
</reference>
<protein>
    <submittedName>
        <fullName evidence="1">Uncharacterized protein</fullName>
    </submittedName>
</protein>
<proteinExistence type="predicted"/>
<dbReference type="PATRIC" id="fig|1261131.3.peg.641"/>
<accession>U6B8F6</accession>
<dbReference type="RefSeq" id="WP_007557547.1">
    <property type="nucleotide sequence ID" value="NC_022793.1"/>
</dbReference>
<dbReference type="Proteomes" id="UP000017862">
    <property type="component" value="Chromosome"/>
</dbReference>
<dbReference type="STRING" id="1261131.lam_671"/>
<evidence type="ECO:0000313" key="2">
    <source>
        <dbReference type="Proteomes" id="UP000017862"/>
    </source>
</evidence>
<evidence type="ECO:0000313" key="1">
    <source>
        <dbReference type="EMBL" id="AHA28017.1"/>
    </source>
</evidence>
<gene>
    <name evidence="1" type="ORF">lam_671</name>
</gene>